<dbReference type="AlphaFoldDB" id="A0A2C5X8I1"/>
<feature type="compositionally biased region" description="Polar residues" evidence="1">
    <location>
        <begin position="574"/>
        <end position="596"/>
    </location>
</feature>
<sequence>MAPESTGDTAHLATETTPKQNTRTHHDHDTRQAQRTAASATLEKSPAAFSTDPGLEGSAGGSTGRAVPPSSTSSLPPTLSSAARTASSIPDKPRRRSTRTPRPATEMASSISPRQTVTRKSAQRQQQQLLREQTQQVEQQQHQQEGQGQGQMQKQGQERRARQHPTAQSSSSHTPASASASGASRTPLRSTVAQKRKRAASLSDNGSENDSDSNGSSEHIKRETPKADRQPRQSKKARTSSYTATAGVIAAVISDYQHSNNSHKRANFKSDGHGLACPFYCYDPVGSRECRNFLLTKISYVKQHLTRHHRRPLYCTRCLAEFDEEDGLQVHVRAKVCEEKETVHRPRGVTEEQLRQLRGRVDQKKRVSDQWFDIYSIVFPNAERPKSVIVDHDVSPDVGDFIGYLLFKFNEHIPRLAAVAAAQASGNSEVDFHDFCPGVRQELSHVTVDVAQLTQLIKDKSRETYMEWCRMTKVKCDNTRRDQAERQRTREHNGLRSKVISAAANAAASVGEEYEPHWDMDLDIDSELDHDSVIGDYNYTDPDHWPITAYEDGELTPLEMDLQRQGARHDEDQQPQWQMQRRNHASADQSSTQSGPRIQFPGPTPWPGKTRAQGTEAPAHLRSHSRSHSCPEDLASDQAGRTLPAQSSWAADQQRQPQDRQALLQSHRQHQASAGFFEASLSDSRPQPHVPVAQTIDAYLPYSPTSLLANPPMTYSHDYPSGSPKHTSPFQANQAPSAFVSTASALPSSEVRPAIGSYSSPPRAVLKRATTGGVRSADRAGAVSPSTAGRFSPRPGLLRSVTTTGSLSPASSSRMLPPRPTSSGMTGAARQMAAVEPPRLASSPVNPPGSPTMAHGSAYQARPDSSGSQTATKERRGSGSRNPRNDMAIESLLGPTISESSRDISGG</sequence>
<proteinExistence type="predicted"/>
<feature type="compositionally biased region" description="Polar residues" evidence="1">
    <location>
        <begin position="107"/>
        <end position="120"/>
    </location>
</feature>
<reference evidence="2 3" key="2">
    <citation type="journal article" date="2013" name="IMA Fungus">
        <title>IMA Genome-F 1: Ceratocystis fimbriata: Draft nuclear genome sequence for the plant pathogen, Ceratocystis fimbriata.</title>
        <authorList>
            <person name="Wilken P.M."/>
            <person name="Steenkamp E.T."/>
            <person name="Wingfield M.J."/>
            <person name="de Beer Z.W."/>
            <person name="Wingfield B.D."/>
        </authorList>
    </citation>
    <scope>NUCLEOTIDE SEQUENCE [LARGE SCALE GENOMIC DNA]</scope>
    <source>
        <strain evidence="2 3">CBS 114723</strain>
    </source>
</reference>
<reference evidence="2 3" key="1">
    <citation type="journal article" date="2013" name="Fungal Biol.">
        <title>Analysis of microsatellite markers in the genome of the plant pathogen Ceratocystis fimbriata.</title>
        <authorList>
            <person name="Simpson M.C."/>
            <person name="Wilken P.M."/>
            <person name="Coetzee M.P."/>
            <person name="Wingfield M.J."/>
            <person name="Wingfield B.D."/>
        </authorList>
    </citation>
    <scope>NUCLEOTIDE SEQUENCE [LARGE SCALE GENOMIC DNA]</scope>
    <source>
        <strain evidence="2 3">CBS 114723</strain>
    </source>
</reference>
<dbReference type="OrthoDB" id="3521097at2759"/>
<dbReference type="PANTHER" id="PTHR38166:SF1">
    <property type="entry name" value="C2H2-TYPE DOMAIN-CONTAINING PROTEIN"/>
    <property type="match status" value="1"/>
</dbReference>
<evidence type="ECO:0008006" key="4">
    <source>
        <dbReference type="Google" id="ProtNLM"/>
    </source>
</evidence>
<feature type="compositionally biased region" description="Low complexity" evidence="1">
    <location>
        <begin position="68"/>
        <end position="81"/>
    </location>
</feature>
<dbReference type="Proteomes" id="UP000222788">
    <property type="component" value="Unassembled WGS sequence"/>
</dbReference>
<feature type="compositionally biased region" description="Low complexity" evidence="1">
    <location>
        <begin position="123"/>
        <end position="155"/>
    </location>
</feature>
<organism evidence="2 3">
    <name type="scientific">Ceratocystis fimbriata CBS 114723</name>
    <dbReference type="NCBI Taxonomy" id="1035309"/>
    <lineage>
        <taxon>Eukaryota</taxon>
        <taxon>Fungi</taxon>
        <taxon>Dikarya</taxon>
        <taxon>Ascomycota</taxon>
        <taxon>Pezizomycotina</taxon>
        <taxon>Sordariomycetes</taxon>
        <taxon>Hypocreomycetidae</taxon>
        <taxon>Microascales</taxon>
        <taxon>Ceratocystidaceae</taxon>
        <taxon>Ceratocystis</taxon>
    </lineage>
</organism>
<feature type="region of interest" description="Disordered" evidence="1">
    <location>
        <begin position="1"/>
        <end position="242"/>
    </location>
</feature>
<keyword evidence="3" id="KW-1185">Reference proteome</keyword>
<name>A0A2C5X8I1_9PEZI</name>
<evidence type="ECO:0000313" key="2">
    <source>
        <dbReference type="EMBL" id="PHH53860.1"/>
    </source>
</evidence>
<gene>
    <name evidence="2" type="ORF">CFIMG_008091RA00001</name>
</gene>
<feature type="region of interest" description="Disordered" evidence="1">
    <location>
        <begin position="563"/>
        <end position="670"/>
    </location>
</feature>
<evidence type="ECO:0000256" key="1">
    <source>
        <dbReference type="SAM" id="MobiDB-lite"/>
    </source>
</evidence>
<evidence type="ECO:0000313" key="3">
    <source>
        <dbReference type="Proteomes" id="UP000222788"/>
    </source>
</evidence>
<accession>A0A2C5X8I1</accession>
<dbReference type="EMBL" id="APWK03000035">
    <property type="protein sequence ID" value="PHH53860.1"/>
    <property type="molecule type" value="Genomic_DNA"/>
</dbReference>
<feature type="compositionally biased region" description="Low complexity" evidence="1">
    <location>
        <begin position="651"/>
        <end position="665"/>
    </location>
</feature>
<dbReference type="STRING" id="1035309.A0A2C5X8I1"/>
<feature type="compositionally biased region" description="Low complexity" evidence="1">
    <location>
        <begin position="203"/>
        <end position="217"/>
    </location>
</feature>
<feature type="compositionally biased region" description="Low complexity" evidence="1">
    <location>
        <begin position="164"/>
        <end position="184"/>
    </location>
</feature>
<comment type="caution">
    <text evidence="2">The sequence shown here is derived from an EMBL/GenBank/DDBJ whole genome shotgun (WGS) entry which is preliminary data.</text>
</comment>
<feature type="compositionally biased region" description="Basic and acidic residues" evidence="1">
    <location>
        <begin position="218"/>
        <end position="231"/>
    </location>
</feature>
<feature type="compositionally biased region" description="Polar residues" evidence="1">
    <location>
        <begin position="800"/>
        <end position="814"/>
    </location>
</feature>
<feature type="region of interest" description="Disordered" evidence="1">
    <location>
        <begin position="769"/>
        <end position="907"/>
    </location>
</feature>
<protein>
    <recommendedName>
        <fullName evidence="4">C2H2-type domain-containing protein</fullName>
    </recommendedName>
</protein>
<dbReference type="PANTHER" id="PTHR38166">
    <property type="entry name" value="C2H2-TYPE DOMAIN-CONTAINING PROTEIN-RELATED"/>
    <property type="match status" value="1"/>
</dbReference>